<dbReference type="AlphaFoldDB" id="A0AAW9NVS9"/>
<dbReference type="Pfam" id="PF13649">
    <property type="entry name" value="Methyltransf_25"/>
    <property type="match status" value="1"/>
</dbReference>
<accession>A0AAW9NVS9</accession>
<dbReference type="PANTHER" id="PTHR43591:SF110">
    <property type="entry name" value="RHODANESE DOMAIN-CONTAINING PROTEIN"/>
    <property type="match status" value="1"/>
</dbReference>
<dbReference type="GO" id="GO:0008168">
    <property type="term" value="F:methyltransferase activity"/>
    <property type="evidence" value="ECO:0007669"/>
    <property type="project" value="UniProtKB-KW"/>
</dbReference>
<proteinExistence type="predicted"/>
<dbReference type="RefSeq" id="WP_326123522.1">
    <property type="nucleotide sequence ID" value="NZ_JARSFG010000015.1"/>
</dbReference>
<protein>
    <submittedName>
        <fullName evidence="2">Class I SAM-dependent methyltransferase</fullName>
        <ecNumber evidence="2">2.1.1.-</ecNumber>
    </submittedName>
</protein>
<evidence type="ECO:0000313" key="2">
    <source>
        <dbReference type="EMBL" id="MEC1179028.1"/>
    </source>
</evidence>
<dbReference type="InterPro" id="IPR029063">
    <property type="entry name" value="SAM-dependent_MTases_sf"/>
</dbReference>
<dbReference type="InterPro" id="IPR041698">
    <property type="entry name" value="Methyltransf_25"/>
</dbReference>
<keyword evidence="3" id="KW-1185">Reference proteome</keyword>
<sequence length="250" mass="28111">MTVEQQEMLPLFLARIGKTIIRPGGMTMTNELLEQCHLNEQTTILEVACNIGTTAIHLAKKYGSKVVAVDLNPQIVAMAQDNIGKHGASNLVSVQQGDALSLPFEDSRFDVLINEAMLTAFTPEMRTQALAEFSRVLKLGGVLVTHDLLHIEPQSTLTDNEIPAEQLDEKRWRSYYEASPFEIMEMKTGDLRLFSFIGILQDEGIAGLIRILQNIEHNEEDQQRFIDVVQNFDDRRKIVGSIAFISKNQK</sequence>
<evidence type="ECO:0000313" key="3">
    <source>
        <dbReference type="Proteomes" id="UP001344888"/>
    </source>
</evidence>
<feature type="domain" description="Methyltransferase" evidence="1">
    <location>
        <begin position="44"/>
        <end position="141"/>
    </location>
</feature>
<dbReference type="EC" id="2.1.1.-" evidence="2"/>
<comment type="caution">
    <text evidence="2">The sequence shown here is derived from an EMBL/GenBank/DDBJ whole genome shotgun (WGS) entry which is preliminary data.</text>
</comment>
<organism evidence="2 3">
    <name type="scientific">Metasolibacillus meyeri</name>
    <dbReference type="NCBI Taxonomy" id="1071052"/>
    <lineage>
        <taxon>Bacteria</taxon>
        <taxon>Bacillati</taxon>
        <taxon>Bacillota</taxon>
        <taxon>Bacilli</taxon>
        <taxon>Bacillales</taxon>
        <taxon>Caryophanaceae</taxon>
        <taxon>Metasolibacillus</taxon>
    </lineage>
</organism>
<dbReference type="GO" id="GO:0032259">
    <property type="term" value="P:methylation"/>
    <property type="evidence" value="ECO:0007669"/>
    <property type="project" value="UniProtKB-KW"/>
</dbReference>
<dbReference type="EMBL" id="JARSFG010000015">
    <property type="protein sequence ID" value="MEC1179028.1"/>
    <property type="molecule type" value="Genomic_DNA"/>
</dbReference>
<dbReference type="CDD" id="cd02440">
    <property type="entry name" value="AdoMet_MTases"/>
    <property type="match status" value="1"/>
</dbReference>
<reference evidence="2 3" key="1">
    <citation type="submission" date="2023-03" db="EMBL/GenBank/DDBJ databases">
        <title>Bacillus Genome Sequencing.</title>
        <authorList>
            <person name="Dunlap C."/>
        </authorList>
    </citation>
    <scope>NUCLEOTIDE SEQUENCE [LARGE SCALE GENOMIC DNA]</scope>
    <source>
        <strain evidence="2 3">B-59205</strain>
    </source>
</reference>
<dbReference type="PANTHER" id="PTHR43591">
    <property type="entry name" value="METHYLTRANSFERASE"/>
    <property type="match status" value="1"/>
</dbReference>
<name>A0AAW9NVS9_9BACL</name>
<dbReference type="Proteomes" id="UP001344888">
    <property type="component" value="Unassembled WGS sequence"/>
</dbReference>
<keyword evidence="2" id="KW-0489">Methyltransferase</keyword>
<evidence type="ECO:0000259" key="1">
    <source>
        <dbReference type="Pfam" id="PF13649"/>
    </source>
</evidence>
<keyword evidence="2" id="KW-0808">Transferase</keyword>
<gene>
    <name evidence="2" type="ORF">P9B03_11085</name>
</gene>
<dbReference type="Gene3D" id="3.40.50.150">
    <property type="entry name" value="Vaccinia Virus protein VP39"/>
    <property type="match status" value="1"/>
</dbReference>
<dbReference type="SUPFAM" id="SSF53335">
    <property type="entry name" value="S-adenosyl-L-methionine-dependent methyltransferases"/>
    <property type="match status" value="1"/>
</dbReference>